<dbReference type="InterPro" id="IPR011008">
    <property type="entry name" value="Dimeric_a/b-barrel"/>
</dbReference>
<evidence type="ECO:0008006" key="3">
    <source>
        <dbReference type="Google" id="ProtNLM"/>
    </source>
</evidence>
<protein>
    <recommendedName>
        <fullName evidence="3">ABM domain-containing protein</fullName>
    </recommendedName>
</protein>
<dbReference type="SUPFAM" id="SSF54909">
    <property type="entry name" value="Dimeric alpha+beta barrel"/>
    <property type="match status" value="1"/>
</dbReference>
<dbReference type="AlphaFoldDB" id="A0AAW0D6M1"/>
<gene>
    <name evidence="1" type="ORF">R3P38DRAFT_2869335</name>
</gene>
<sequence length="204" mass="22216">MPAIQINIATFPSSDAFASNPDMLKAPVDMIKSADGHKASFYGIQVEDNKKGYFVSVWESHDHHRKLVESPNYASIIEKLKPTISGQFERNFINISHDPLPALSSPAVEIVTFTLKSGSSAEQLTPLMEELGKGLDTATGAHPPCAWGQSVEDKNKVLLIVGWDTVEAHWEAVKEGTGLHATIVKIKDVADLSIGHSHVKKHEG</sequence>
<comment type="caution">
    <text evidence="1">The sequence shown here is derived from an EMBL/GenBank/DDBJ whole genome shotgun (WGS) entry which is preliminary data.</text>
</comment>
<proteinExistence type="predicted"/>
<evidence type="ECO:0000313" key="1">
    <source>
        <dbReference type="EMBL" id="KAK7048435.1"/>
    </source>
</evidence>
<organism evidence="1 2">
    <name type="scientific">Favolaschia claudopus</name>
    <dbReference type="NCBI Taxonomy" id="2862362"/>
    <lineage>
        <taxon>Eukaryota</taxon>
        <taxon>Fungi</taxon>
        <taxon>Dikarya</taxon>
        <taxon>Basidiomycota</taxon>
        <taxon>Agaricomycotina</taxon>
        <taxon>Agaricomycetes</taxon>
        <taxon>Agaricomycetidae</taxon>
        <taxon>Agaricales</taxon>
        <taxon>Marasmiineae</taxon>
        <taxon>Mycenaceae</taxon>
        <taxon>Favolaschia</taxon>
    </lineage>
</organism>
<keyword evidence="2" id="KW-1185">Reference proteome</keyword>
<dbReference type="Proteomes" id="UP001362999">
    <property type="component" value="Unassembled WGS sequence"/>
</dbReference>
<accession>A0AAW0D6M1</accession>
<dbReference type="Gene3D" id="3.30.70.100">
    <property type="match status" value="2"/>
</dbReference>
<evidence type="ECO:0000313" key="2">
    <source>
        <dbReference type="Proteomes" id="UP001362999"/>
    </source>
</evidence>
<reference evidence="1 2" key="1">
    <citation type="journal article" date="2024" name="J Genomics">
        <title>Draft genome sequencing and assembly of Favolaschia claudopus CIRM-BRFM 2984 isolated from oak limbs.</title>
        <authorList>
            <person name="Navarro D."/>
            <person name="Drula E."/>
            <person name="Chaduli D."/>
            <person name="Cazenave R."/>
            <person name="Ahrendt S."/>
            <person name="Wang J."/>
            <person name="Lipzen A."/>
            <person name="Daum C."/>
            <person name="Barry K."/>
            <person name="Grigoriev I.V."/>
            <person name="Favel A."/>
            <person name="Rosso M.N."/>
            <person name="Martin F."/>
        </authorList>
    </citation>
    <scope>NUCLEOTIDE SEQUENCE [LARGE SCALE GENOMIC DNA]</scope>
    <source>
        <strain evidence="1 2">CIRM-BRFM 2984</strain>
    </source>
</reference>
<name>A0AAW0D6M1_9AGAR</name>
<dbReference type="EMBL" id="JAWWNJ010000009">
    <property type="protein sequence ID" value="KAK7048435.1"/>
    <property type="molecule type" value="Genomic_DNA"/>
</dbReference>